<feature type="transmembrane region" description="Helical" evidence="1">
    <location>
        <begin position="15"/>
        <end position="36"/>
    </location>
</feature>
<keyword evidence="1" id="KW-0812">Transmembrane</keyword>
<proteinExistence type="predicted"/>
<protein>
    <recommendedName>
        <fullName evidence="4">DUF998 domain-containing protein</fullName>
    </recommendedName>
</protein>
<evidence type="ECO:0008006" key="4">
    <source>
        <dbReference type="Google" id="ProtNLM"/>
    </source>
</evidence>
<evidence type="ECO:0000313" key="2">
    <source>
        <dbReference type="EMBL" id="GHE98475.1"/>
    </source>
</evidence>
<dbReference type="EMBL" id="BNAU01000003">
    <property type="protein sequence ID" value="GHE98475.1"/>
    <property type="molecule type" value="Genomic_DNA"/>
</dbReference>
<evidence type="ECO:0000313" key="3">
    <source>
        <dbReference type="Proteomes" id="UP000605897"/>
    </source>
</evidence>
<feature type="transmembrane region" description="Helical" evidence="1">
    <location>
        <begin position="120"/>
        <end position="140"/>
    </location>
</feature>
<dbReference type="InterPro" id="IPR009339">
    <property type="entry name" value="DUF998"/>
</dbReference>
<feature type="transmembrane region" description="Helical" evidence="1">
    <location>
        <begin position="89"/>
        <end position="108"/>
    </location>
</feature>
<keyword evidence="1" id="KW-0472">Membrane</keyword>
<sequence>MGISGATPGERARPWLLVANVAIGWGLFTAFVLHVVSGRNPVWDTLSSYALAEGGVGLLGASIIAIAVGSVALLAALKAAGHRLSRTTQVLFWAWSTGLVAAALFPASYPERFDPVSGQIHEYSCAIAFLSLAALGWTLPARLRTHPAIMRLTLLTLGGVLLFGVSYLMPGVLPVGLSQRLALAADIGLLITIARAVAVAAPVPAKPRERVSS</sequence>
<reference evidence="3" key="1">
    <citation type="journal article" date="2019" name="Int. J. Syst. Evol. Microbiol.">
        <title>The Global Catalogue of Microorganisms (GCM) 10K type strain sequencing project: providing services to taxonomists for standard genome sequencing and annotation.</title>
        <authorList>
            <consortium name="The Broad Institute Genomics Platform"/>
            <consortium name="The Broad Institute Genome Sequencing Center for Infectious Disease"/>
            <person name="Wu L."/>
            <person name="Ma J."/>
        </authorList>
    </citation>
    <scope>NUCLEOTIDE SEQUENCE [LARGE SCALE GENOMIC DNA]</scope>
    <source>
        <strain evidence="3">CGMCC 4.7677</strain>
    </source>
</reference>
<comment type="caution">
    <text evidence="2">The sequence shown here is derived from an EMBL/GenBank/DDBJ whole genome shotgun (WGS) entry which is preliminary data.</text>
</comment>
<dbReference type="Proteomes" id="UP000605897">
    <property type="component" value="Unassembled WGS sequence"/>
</dbReference>
<feature type="transmembrane region" description="Helical" evidence="1">
    <location>
        <begin position="56"/>
        <end position="77"/>
    </location>
</feature>
<feature type="transmembrane region" description="Helical" evidence="1">
    <location>
        <begin position="152"/>
        <end position="169"/>
    </location>
</feature>
<accession>A0ABQ3IYE1</accession>
<dbReference type="RefSeq" id="WP_191245509.1">
    <property type="nucleotide sequence ID" value="NZ_BNAU01000003.1"/>
</dbReference>
<evidence type="ECO:0000256" key="1">
    <source>
        <dbReference type="SAM" id="Phobius"/>
    </source>
</evidence>
<keyword evidence="1" id="KW-1133">Transmembrane helix</keyword>
<keyword evidence="3" id="KW-1185">Reference proteome</keyword>
<gene>
    <name evidence="2" type="ORF">GCM10017786_34240</name>
</gene>
<feature type="transmembrane region" description="Helical" evidence="1">
    <location>
        <begin position="181"/>
        <end position="203"/>
    </location>
</feature>
<name>A0ABQ3IYE1_9PSEU</name>
<dbReference type="Pfam" id="PF06197">
    <property type="entry name" value="DUF998"/>
    <property type="match status" value="1"/>
</dbReference>
<organism evidence="2 3">
    <name type="scientific">Amycolatopsis deserti</name>
    <dbReference type="NCBI Taxonomy" id="185696"/>
    <lineage>
        <taxon>Bacteria</taxon>
        <taxon>Bacillati</taxon>
        <taxon>Actinomycetota</taxon>
        <taxon>Actinomycetes</taxon>
        <taxon>Pseudonocardiales</taxon>
        <taxon>Pseudonocardiaceae</taxon>
        <taxon>Amycolatopsis</taxon>
    </lineage>
</organism>